<proteinExistence type="inferred from homology"/>
<dbReference type="InterPro" id="IPR011042">
    <property type="entry name" value="6-blade_b-propeller_TolB-like"/>
</dbReference>
<comment type="similarity">
    <text evidence="2">Belongs to the major royal jelly protein family.</text>
</comment>
<evidence type="ECO:0000313" key="7">
    <source>
        <dbReference type="Proteomes" id="UP000005204"/>
    </source>
</evidence>
<evidence type="ECO:0000256" key="2">
    <source>
        <dbReference type="ARBA" id="ARBA00009127"/>
    </source>
</evidence>
<evidence type="ECO:0000256" key="5">
    <source>
        <dbReference type="SAM" id="SignalP"/>
    </source>
</evidence>
<accession>A0A8R2C6C4</accession>
<protein>
    <submittedName>
        <fullName evidence="6">Uncharacterized protein</fullName>
    </submittedName>
</protein>
<dbReference type="Pfam" id="PF03022">
    <property type="entry name" value="MRJP"/>
    <property type="match status" value="2"/>
</dbReference>
<feature type="signal peptide" evidence="5">
    <location>
        <begin position="1"/>
        <end position="19"/>
    </location>
</feature>
<dbReference type="RefSeq" id="XP_012546741.1">
    <property type="nucleotide sequence ID" value="XM_012691287.4"/>
</dbReference>
<dbReference type="Proteomes" id="UP000005204">
    <property type="component" value="Unassembled WGS sequence"/>
</dbReference>
<feature type="chain" id="PRO_5035763298" evidence="5">
    <location>
        <begin position="20"/>
        <end position="448"/>
    </location>
</feature>
<dbReference type="EnsemblMetazoa" id="XM_012691287.3">
    <property type="protein sequence ID" value="XP_012546741.1"/>
    <property type="gene ID" value="LOC101738305"/>
</dbReference>
<evidence type="ECO:0000256" key="1">
    <source>
        <dbReference type="ARBA" id="ARBA00004613"/>
    </source>
</evidence>
<reference evidence="6" key="2">
    <citation type="submission" date="2022-06" db="UniProtKB">
        <authorList>
            <consortium name="EnsemblMetazoa"/>
        </authorList>
    </citation>
    <scope>IDENTIFICATION</scope>
    <source>
        <strain evidence="6">p50T (Dazao)</strain>
    </source>
</reference>
<dbReference type="GeneID" id="101738305"/>
<dbReference type="GO" id="GO:0005576">
    <property type="term" value="C:extracellular region"/>
    <property type="evidence" value="ECO:0007669"/>
    <property type="project" value="UniProtKB-SubCell"/>
</dbReference>
<organism evidence="6 7">
    <name type="scientific">Bombyx mori</name>
    <name type="common">Silk moth</name>
    <dbReference type="NCBI Taxonomy" id="7091"/>
    <lineage>
        <taxon>Eukaryota</taxon>
        <taxon>Metazoa</taxon>
        <taxon>Ecdysozoa</taxon>
        <taxon>Arthropoda</taxon>
        <taxon>Hexapoda</taxon>
        <taxon>Insecta</taxon>
        <taxon>Pterygota</taxon>
        <taxon>Neoptera</taxon>
        <taxon>Endopterygota</taxon>
        <taxon>Lepidoptera</taxon>
        <taxon>Glossata</taxon>
        <taxon>Ditrysia</taxon>
        <taxon>Bombycoidea</taxon>
        <taxon>Bombycidae</taxon>
        <taxon>Bombycinae</taxon>
        <taxon>Bombyx</taxon>
    </lineage>
</organism>
<dbReference type="InterPro" id="IPR017996">
    <property type="entry name" value="MRJP/yellow-related"/>
</dbReference>
<evidence type="ECO:0000256" key="4">
    <source>
        <dbReference type="ARBA" id="ARBA00022729"/>
    </source>
</evidence>
<comment type="subcellular location">
    <subcellularLocation>
        <location evidence="1">Secreted</location>
    </subcellularLocation>
</comment>
<dbReference type="PANTHER" id="PTHR10009:SF8">
    <property type="entry name" value="IP19120P"/>
    <property type="match status" value="1"/>
</dbReference>
<name>A0A8R2C6C4_BOMMO</name>
<keyword evidence="3" id="KW-0964">Secreted</keyword>
<dbReference type="AlphaFoldDB" id="A0A8R2C6C4"/>
<reference evidence="7" key="1">
    <citation type="journal article" date="2008" name="Insect Biochem. Mol. Biol.">
        <title>The genome of a lepidopteran model insect, the silkworm Bombyx mori.</title>
        <authorList>
            <consortium name="International Silkworm Genome Consortium"/>
        </authorList>
    </citation>
    <scope>NUCLEOTIDE SEQUENCE [LARGE SCALE GENOMIC DNA]</scope>
    <source>
        <strain evidence="7">p50T</strain>
    </source>
</reference>
<dbReference type="KEGG" id="bmor:101738305"/>
<keyword evidence="4 5" id="KW-0732">Signal</keyword>
<evidence type="ECO:0000313" key="6">
    <source>
        <dbReference type="EnsemblMetazoa" id="XP_012546741.1"/>
    </source>
</evidence>
<dbReference type="Gene3D" id="2.120.10.30">
    <property type="entry name" value="TolB, C-terminal domain"/>
    <property type="match status" value="1"/>
</dbReference>
<sequence>MNVLLVILLNLLFLCGTNCVRNKYKRSRQWKLFGYNIDGVIYTSDSDFEHKRGSFTFQDELLEDHEKFLIRKNLVPNHINYNVFRTIISIPRTRPGIPFTLNEFSYFSKYDSNYGRLLKPSPSSKESKNIISVYETASDGCERYWFVDTGFVDIPGVRKQVVPPSIYVFQAQDNYLLYTSDIDASVLKNGVSAGLRSLTIDYIFPCHETFAYISDDNGNAVIAFSFEEKRFWRIERQITGSEAWTFPIPQSILLYAENVIRYRKSPNETFVHYSDILKNTKISQRSGQDVTVDLSEINTNPRGVLYDRNYDGNILFFTDESRTNLYCWNMDTPMDEDNIELLTDVSRKNDFYISALNTLGAGFYFMVNRFRGLVDNIYDGNAINFADYRIDVDKMLNNTKCNKPTRCSNFIDSWRNKIQRSVSSSKYMVKYVSDEYIQSELERKGRLG</sequence>
<keyword evidence="7" id="KW-1185">Reference proteome</keyword>
<evidence type="ECO:0000256" key="3">
    <source>
        <dbReference type="ARBA" id="ARBA00022525"/>
    </source>
</evidence>
<dbReference type="PANTHER" id="PTHR10009">
    <property type="entry name" value="PROTEIN YELLOW-RELATED"/>
    <property type="match status" value="1"/>
</dbReference>